<keyword evidence="2 4" id="KW-0479">Metal-binding</keyword>
<proteinExistence type="predicted"/>
<evidence type="ECO:0000256" key="4">
    <source>
        <dbReference type="PROSITE-ProRule" id="PRU00433"/>
    </source>
</evidence>
<dbReference type="InterPro" id="IPR036909">
    <property type="entry name" value="Cyt_c-like_dom_sf"/>
</dbReference>
<dbReference type="InterPro" id="IPR009056">
    <property type="entry name" value="Cyt_c-like_dom"/>
</dbReference>
<dbReference type="Pfam" id="PF13442">
    <property type="entry name" value="Cytochrome_CBB3"/>
    <property type="match status" value="1"/>
</dbReference>
<dbReference type="PANTHER" id="PTHR33751:SF1">
    <property type="entry name" value="CBB3-TYPE CYTOCHROME C OXIDASE SUBUNIT FIXP"/>
    <property type="match status" value="1"/>
</dbReference>
<dbReference type="OrthoDB" id="9811281at2"/>
<dbReference type="EMBL" id="VOSM01000005">
    <property type="protein sequence ID" value="TXD36473.1"/>
    <property type="molecule type" value="Genomic_DNA"/>
</dbReference>
<evidence type="ECO:0000256" key="3">
    <source>
        <dbReference type="ARBA" id="ARBA00023004"/>
    </source>
</evidence>
<keyword evidence="1 4" id="KW-0349">Heme</keyword>
<dbReference type="Gene3D" id="1.10.760.10">
    <property type="entry name" value="Cytochrome c-like domain"/>
    <property type="match status" value="1"/>
</dbReference>
<dbReference type="InterPro" id="IPR032858">
    <property type="entry name" value="CcoP_N"/>
</dbReference>
<comment type="caution">
    <text evidence="7">The sequence shown here is derived from an EMBL/GenBank/DDBJ whole genome shotgun (WGS) entry which is preliminary data.</text>
</comment>
<keyword evidence="3 4" id="KW-0408">Iron</keyword>
<keyword evidence="5" id="KW-0472">Membrane</keyword>
<protein>
    <submittedName>
        <fullName evidence="7">C-type cytochrome</fullName>
    </submittedName>
</protein>
<dbReference type="Proteomes" id="UP000321412">
    <property type="component" value="Unassembled WGS sequence"/>
</dbReference>
<feature type="domain" description="Cytochrome c" evidence="6">
    <location>
        <begin position="99"/>
        <end position="178"/>
    </location>
</feature>
<keyword evidence="5" id="KW-1133">Transmembrane helix</keyword>
<gene>
    <name evidence="7" type="ORF">FRC98_11570</name>
</gene>
<reference evidence="7 8" key="1">
    <citation type="submission" date="2019-08" db="EMBL/GenBank/DDBJ databases">
        <title>Bradymonadales sp. TMQ4.</title>
        <authorList>
            <person name="Liang Q."/>
        </authorList>
    </citation>
    <scope>NUCLEOTIDE SEQUENCE [LARGE SCALE GENOMIC DNA]</scope>
    <source>
        <strain evidence="7 8">TMQ4</strain>
    </source>
</reference>
<dbReference type="GO" id="GO:0046872">
    <property type="term" value="F:metal ion binding"/>
    <property type="evidence" value="ECO:0007669"/>
    <property type="project" value="UniProtKB-KW"/>
</dbReference>
<feature type="transmembrane region" description="Helical" evidence="5">
    <location>
        <begin position="34"/>
        <end position="55"/>
    </location>
</feature>
<keyword evidence="5" id="KW-0812">Transmembrane</keyword>
<name>A0A5C6X9S9_9DELT</name>
<evidence type="ECO:0000313" key="7">
    <source>
        <dbReference type="EMBL" id="TXD36473.1"/>
    </source>
</evidence>
<dbReference type="Pfam" id="PF14715">
    <property type="entry name" value="FixP_N"/>
    <property type="match status" value="1"/>
</dbReference>
<accession>A0A5C6X9S9</accession>
<dbReference type="PROSITE" id="PS51007">
    <property type="entry name" value="CYTC"/>
    <property type="match status" value="1"/>
</dbReference>
<dbReference type="InterPro" id="IPR050597">
    <property type="entry name" value="Cytochrome_c_Oxidase_Subunit"/>
</dbReference>
<evidence type="ECO:0000256" key="5">
    <source>
        <dbReference type="SAM" id="Phobius"/>
    </source>
</evidence>
<evidence type="ECO:0000256" key="2">
    <source>
        <dbReference type="ARBA" id="ARBA00022723"/>
    </source>
</evidence>
<dbReference type="Gene3D" id="6.10.280.130">
    <property type="match status" value="1"/>
</dbReference>
<dbReference type="AlphaFoldDB" id="A0A5C6X9S9"/>
<evidence type="ECO:0000256" key="1">
    <source>
        <dbReference type="ARBA" id="ARBA00022617"/>
    </source>
</evidence>
<dbReference type="GO" id="GO:0020037">
    <property type="term" value="F:heme binding"/>
    <property type="evidence" value="ECO:0007669"/>
    <property type="project" value="InterPro"/>
</dbReference>
<dbReference type="RefSeq" id="WP_146981580.1">
    <property type="nucleotide sequence ID" value="NZ_VOSM01000005.1"/>
</dbReference>
<dbReference type="SUPFAM" id="SSF46626">
    <property type="entry name" value="Cytochrome c"/>
    <property type="match status" value="1"/>
</dbReference>
<dbReference type="GO" id="GO:0009055">
    <property type="term" value="F:electron transfer activity"/>
    <property type="evidence" value="ECO:0007669"/>
    <property type="project" value="InterPro"/>
</dbReference>
<dbReference type="InterPro" id="IPR038414">
    <property type="entry name" value="CcoP_N_sf"/>
</dbReference>
<dbReference type="PANTHER" id="PTHR33751">
    <property type="entry name" value="CBB3-TYPE CYTOCHROME C OXIDASE SUBUNIT FIXP"/>
    <property type="match status" value="1"/>
</dbReference>
<keyword evidence="8" id="KW-1185">Reference proteome</keyword>
<sequence>MSESTPQSSAPEQDVLLDHDYDGIQEYDNPMPGWWLAIFYVTIVWSVFYVVALGLDFIDDYDAQLTQASRQLETTRNAFAAATPPVDEAMLSALLEDPEAIARGSEVYSGTCAPCHGANHEGGVGPVLTDEEWIHGGTLPEIYATIRDGVPENGMPPWGPVLRQEDVAALTAYIASLQ</sequence>
<evidence type="ECO:0000313" key="8">
    <source>
        <dbReference type="Proteomes" id="UP000321412"/>
    </source>
</evidence>
<organism evidence="7 8">
    <name type="scientific">Lujinxingia vulgaris</name>
    <dbReference type="NCBI Taxonomy" id="2600176"/>
    <lineage>
        <taxon>Bacteria</taxon>
        <taxon>Deltaproteobacteria</taxon>
        <taxon>Bradymonadales</taxon>
        <taxon>Lujinxingiaceae</taxon>
        <taxon>Lujinxingia</taxon>
    </lineage>
</organism>
<evidence type="ECO:0000259" key="6">
    <source>
        <dbReference type="PROSITE" id="PS51007"/>
    </source>
</evidence>